<gene>
    <name evidence="8" type="ORF">SO694_00017130</name>
</gene>
<dbReference type="Gene3D" id="2.60.40.780">
    <property type="entry name" value="von Hippel-Lindau disease tumour suppressor, beta domain"/>
    <property type="match status" value="1"/>
</dbReference>
<evidence type="ECO:0000256" key="4">
    <source>
        <dbReference type="ARBA" id="ARBA00023002"/>
    </source>
</evidence>
<keyword evidence="3" id="KW-0223">Dioxygenase</keyword>
<dbReference type="InterPro" id="IPR037140">
    <property type="entry name" value="VHL_beta_dom_sf"/>
</dbReference>
<comment type="caution">
    <text evidence="8">The sequence shown here is derived from an EMBL/GenBank/DDBJ whole genome shotgun (WGS) entry which is preliminary data.</text>
</comment>
<dbReference type="Proteomes" id="UP001363151">
    <property type="component" value="Unassembled WGS sequence"/>
</dbReference>
<dbReference type="PROSITE" id="PS51471">
    <property type="entry name" value="FE2OG_OXY"/>
    <property type="match status" value="1"/>
</dbReference>
<evidence type="ECO:0000256" key="5">
    <source>
        <dbReference type="ARBA" id="ARBA00023004"/>
    </source>
</evidence>
<evidence type="ECO:0000259" key="7">
    <source>
        <dbReference type="PROSITE" id="PS51471"/>
    </source>
</evidence>
<dbReference type="InterPro" id="IPR005123">
    <property type="entry name" value="Oxoglu/Fe-dep_dioxygenase_dom"/>
</dbReference>
<keyword evidence="5" id="KW-0408">Iron</keyword>
<organism evidence="8 9">
    <name type="scientific">Aureococcus anophagefferens</name>
    <name type="common">Harmful bloom alga</name>
    <dbReference type="NCBI Taxonomy" id="44056"/>
    <lineage>
        <taxon>Eukaryota</taxon>
        <taxon>Sar</taxon>
        <taxon>Stramenopiles</taxon>
        <taxon>Ochrophyta</taxon>
        <taxon>Pelagophyceae</taxon>
        <taxon>Pelagomonadales</taxon>
        <taxon>Pelagomonadaceae</taxon>
        <taxon>Aureococcus</taxon>
    </lineage>
</organism>
<keyword evidence="6" id="KW-0732">Signal</keyword>
<accession>A0ABR1G2C1</accession>
<dbReference type="EMBL" id="JBBJCI010000142">
    <property type="protein sequence ID" value="KAK7242475.1"/>
    <property type="molecule type" value="Genomic_DNA"/>
</dbReference>
<evidence type="ECO:0000256" key="3">
    <source>
        <dbReference type="ARBA" id="ARBA00022964"/>
    </source>
</evidence>
<reference evidence="8 9" key="1">
    <citation type="submission" date="2024-03" db="EMBL/GenBank/DDBJ databases">
        <title>Aureococcus anophagefferens CCMP1851 and Kratosvirus quantuckense: Draft genome of a second virus-susceptible host strain in the model system.</title>
        <authorList>
            <person name="Chase E."/>
            <person name="Truchon A.R."/>
            <person name="Schepens W."/>
            <person name="Wilhelm S.W."/>
        </authorList>
    </citation>
    <scope>NUCLEOTIDE SEQUENCE [LARGE SCALE GENOMIC DNA]</scope>
    <source>
        <strain evidence="8 9">CCMP1851</strain>
    </source>
</reference>
<keyword evidence="4" id="KW-0560">Oxidoreductase</keyword>
<dbReference type="Pfam" id="PF13640">
    <property type="entry name" value="2OG-FeII_Oxy_3"/>
    <property type="match status" value="1"/>
</dbReference>
<sequence>MVGFLRLFLAALPLVGGNRAKLLRQNANQVEVTFENPYPEARELFWIGTEEPVSMGVLDASGGSMNMNSYHGHTFGWRLAAHGDQECTSDLLEGRVTVARGMERHVLGEAPVVKDLDVEKRESERNDPFEAKFVNRAQFPMTLTNVETGESRDVPANDALPMMVERGKLYDWRDKETGELLYRSVIEFYKQTTHVFKEEKHTRLCAESTPATTPVVNKTYADAYDGRDLEVQVLSEDPFIAYMPEWTLGDECADMEGQARKIGMSDAQVFGERTVIADRRAISANLNWSDRNKTSVNNRLINRAFEFARVQRRYKLDTGSFQEPLNFIQYAVAGEYRPHCDGVCNRKPYARGGRVATLIHYCKAADVGGGTVFPKANIKVQPRDGSAVLFAYKRDDGYMDDGNTMHTGCLVREGYKQIVTMWMREDVTPREPWSDFMS</sequence>
<dbReference type="Gene3D" id="2.60.120.620">
    <property type="entry name" value="q2cbj1_9rhob like domain"/>
    <property type="match status" value="1"/>
</dbReference>
<evidence type="ECO:0000313" key="8">
    <source>
        <dbReference type="EMBL" id="KAK7242475.1"/>
    </source>
</evidence>
<evidence type="ECO:0000313" key="9">
    <source>
        <dbReference type="Proteomes" id="UP001363151"/>
    </source>
</evidence>
<evidence type="ECO:0000256" key="1">
    <source>
        <dbReference type="ARBA" id="ARBA00001961"/>
    </source>
</evidence>
<protein>
    <submittedName>
        <fullName evidence="8">Procollagen-proline 4-dioxygenase</fullName>
    </submittedName>
</protein>
<feature type="signal peptide" evidence="6">
    <location>
        <begin position="1"/>
        <end position="20"/>
    </location>
</feature>
<feature type="domain" description="Fe2OG dioxygenase" evidence="7">
    <location>
        <begin position="320"/>
        <end position="425"/>
    </location>
</feature>
<dbReference type="SMART" id="SM00702">
    <property type="entry name" value="P4Hc"/>
    <property type="match status" value="1"/>
</dbReference>
<dbReference type="PANTHER" id="PTHR10869">
    <property type="entry name" value="PROLYL 4-HYDROXYLASE ALPHA SUBUNIT"/>
    <property type="match status" value="1"/>
</dbReference>
<proteinExistence type="predicted"/>
<comment type="cofactor">
    <cofactor evidence="1">
        <name>L-ascorbate</name>
        <dbReference type="ChEBI" id="CHEBI:38290"/>
    </cofactor>
</comment>
<evidence type="ECO:0000256" key="2">
    <source>
        <dbReference type="ARBA" id="ARBA00022723"/>
    </source>
</evidence>
<evidence type="ECO:0000256" key="6">
    <source>
        <dbReference type="SAM" id="SignalP"/>
    </source>
</evidence>
<keyword evidence="9" id="KW-1185">Reference proteome</keyword>
<dbReference type="InterPro" id="IPR045054">
    <property type="entry name" value="P4HA-like"/>
</dbReference>
<feature type="chain" id="PRO_5045358678" evidence="6">
    <location>
        <begin position="21"/>
        <end position="438"/>
    </location>
</feature>
<dbReference type="InterPro" id="IPR044862">
    <property type="entry name" value="Pro_4_hyd_alph_FE2OG_OXY"/>
</dbReference>
<dbReference type="InterPro" id="IPR006620">
    <property type="entry name" value="Pro_4_hyd_alph"/>
</dbReference>
<name>A0ABR1G2C1_AURAN</name>
<dbReference type="PANTHER" id="PTHR10869:SF226">
    <property type="entry name" value="PROLYL 4-HYDROXYLASE ALPHA SUBUNIT DOMAIN-CONTAINING PROTEIN"/>
    <property type="match status" value="1"/>
</dbReference>
<keyword evidence="2" id="KW-0479">Metal-binding</keyword>